<evidence type="ECO:0000313" key="2">
    <source>
        <dbReference type="Proteomes" id="UP000257109"/>
    </source>
</evidence>
<organism evidence="1 2">
    <name type="scientific">Mucuna pruriens</name>
    <name type="common">Velvet bean</name>
    <name type="synonym">Dolichos pruriens</name>
    <dbReference type="NCBI Taxonomy" id="157652"/>
    <lineage>
        <taxon>Eukaryota</taxon>
        <taxon>Viridiplantae</taxon>
        <taxon>Streptophyta</taxon>
        <taxon>Embryophyta</taxon>
        <taxon>Tracheophyta</taxon>
        <taxon>Spermatophyta</taxon>
        <taxon>Magnoliopsida</taxon>
        <taxon>eudicotyledons</taxon>
        <taxon>Gunneridae</taxon>
        <taxon>Pentapetalae</taxon>
        <taxon>rosids</taxon>
        <taxon>fabids</taxon>
        <taxon>Fabales</taxon>
        <taxon>Fabaceae</taxon>
        <taxon>Papilionoideae</taxon>
        <taxon>50 kb inversion clade</taxon>
        <taxon>NPAAA clade</taxon>
        <taxon>indigoferoid/millettioid clade</taxon>
        <taxon>Phaseoleae</taxon>
        <taxon>Mucuna</taxon>
    </lineage>
</organism>
<dbReference type="EMBL" id="QJKJ01000457">
    <property type="protein sequence ID" value="RDY12487.1"/>
    <property type="molecule type" value="Genomic_DNA"/>
</dbReference>
<evidence type="ECO:0000313" key="1">
    <source>
        <dbReference type="EMBL" id="RDY12487.1"/>
    </source>
</evidence>
<keyword evidence="2" id="KW-1185">Reference proteome</keyword>
<dbReference type="AlphaFoldDB" id="A0A371IBQ9"/>
<evidence type="ECO:0008006" key="3">
    <source>
        <dbReference type="Google" id="ProtNLM"/>
    </source>
</evidence>
<comment type="caution">
    <text evidence="1">The sequence shown here is derived from an EMBL/GenBank/DDBJ whole genome shotgun (WGS) entry which is preliminary data.</text>
</comment>
<gene>
    <name evidence="1" type="ORF">CR513_02712</name>
</gene>
<reference evidence="1" key="1">
    <citation type="submission" date="2018-05" db="EMBL/GenBank/DDBJ databases">
        <title>Draft genome of Mucuna pruriens seed.</title>
        <authorList>
            <person name="Nnadi N.E."/>
            <person name="Vos R."/>
            <person name="Hasami M.H."/>
            <person name="Devisetty U.K."/>
            <person name="Aguiy J.C."/>
        </authorList>
    </citation>
    <scope>NUCLEOTIDE SEQUENCE [LARGE SCALE GENOMIC DNA]</scope>
    <source>
        <strain evidence="1">JCA_2017</strain>
    </source>
</reference>
<sequence length="88" mass="10410">MVSLTKRFIWCKLKTVSDDSKFMLCKLKKSIYGLKNRLPVNCLTNFIKLLPQMGCKYIFLVLYVDDILFARNDIGLLHETRRFLTNNF</sequence>
<accession>A0A371IBQ9</accession>
<dbReference type="OrthoDB" id="1436818at2759"/>
<protein>
    <recommendedName>
        <fullName evidence="3">Reverse transcriptase Ty1/copia-type domain-containing protein</fullName>
    </recommendedName>
</protein>
<feature type="non-terminal residue" evidence="1">
    <location>
        <position position="1"/>
    </location>
</feature>
<proteinExistence type="predicted"/>
<name>A0A371IBQ9_MUCPR</name>
<dbReference type="Proteomes" id="UP000257109">
    <property type="component" value="Unassembled WGS sequence"/>
</dbReference>